<keyword evidence="2" id="KW-0472">Membrane</keyword>
<dbReference type="AlphaFoldDB" id="A0A542DMN1"/>
<keyword evidence="2" id="KW-1133">Transmembrane helix</keyword>
<feature type="region of interest" description="Disordered" evidence="1">
    <location>
        <begin position="1"/>
        <end position="55"/>
    </location>
</feature>
<accession>A0A542DMN1</accession>
<keyword evidence="4" id="KW-1185">Reference proteome</keyword>
<protein>
    <submittedName>
        <fullName evidence="3">Uncharacterized protein</fullName>
    </submittedName>
</protein>
<feature type="compositionally biased region" description="Basic and acidic residues" evidence="1">
    <location>
        <begin position="154"/>
        <end position="172"/>
    </location>
</feature>
<name>A0A542DMN1_AMYCI</name>
<dbReference type="Proteomes" id="UP000320876">
    <property type="component" value="Unassembled WGS sequence"/>
</dbReference>
<feature type="region of interest" description="Disordered" evidence="1">
    <location>
        <begin position="103"/>
        <end position="192"/>
    </location>
</feature>
<evidence type="ECO:0000313" key="3">
    <source>
        <dbReference type="EMBL" id="TQJ04245.1"/>
    </source>
</evidence>
<evidence type="ECO:0000256" key="1">
    <source>
        <dbReference type="SAM" id="MobiDB-lite"/>
    </source>
</evidence>
<reference evidence="3 4" key="1">
    <citation type="submission" date="2019-06" db="EMBL/GenBank/DDBJ databases">
        <title>Sequencing the genomes of 1000 actinobacteria strains.</title>
        <authorList>
            <person name="Klenk H.-P."/>
        </authorList>
    </citation>
    <scope>NUCLEOTIDE SEQUENCE [LARGE SCALE GENOMIC DNA]</scope>
    <source>
        <strain evidence="3 4">DSM 45679</strain>
    </source>
</reference>
<feature type="compositionally biased region" description="Basic residues" evidence="1">
    <location>
        <begin position="1"/>
        <end position="10"/>
    </location>
</feature>
<evidence type="ECO:0000313" key="4">
    <source>
        <dbReference type="Proteomes" id="UP000320876"/>
    </source>
</evidence>
<comment type="caution">
    <text evidence="3">The sequence shown here is derived from an EMBL/GenBank/DDBJ whole genome shotgun (WGS) entry which is preliminary data.</text>
</comment>
<proteinExistence type="predicted"/>
<dbReference type="EMBL" id="VFML01000001">
    <property type="protein sequence ID" value="TQJ04245.1"/>
    <property type="molecule type" value="Genomic_DNA"/>
</dbReference>
<gene>
    <name evidence="3" type="ORF">FB471_4028</name>
</gene>
<keyword evidence="2" id="KW-0812">Transmembrane</keyword>
<dbReference type="RefSeq" id="WP_141999946.1">
    <property type="nucleotide sequence ID" value="NZ_VFML01000001.1"/>
</dbReference>
<feature type="compositionally biased region" description="Basic and acidic residues" evidence="1">
    <location>
        <begin position="183"/>
        <end position="192"/>
    </location>
</feature>
<sequence>MARTVPRNRPRSGAEDAGSVAEVRDRTGILAASLSGQRAPLATMEPDGPAETWPVAADHQPADWFEPVSRPRELGRAGVVAWAAGALMFVVLVSGVYGTGHDRDTPADASDGRAQPTTTTPAPVIEIPPKPTPVSRDAGADTEPSPKPAVEPKPAPRREPTPAARTEAERPVARSAPPPSSKEPSEEPREQVRIQIPSLQDFVDYHELSDFTGFAEFGDRGSRQTATLRADEPELRIFPEAFLPR</sequence>
<evidence type="ECO:0000256" key="2">
    <source>
        <dbReference type="SAM" id="Phobius"/>
    </source>
</evidence>
<feature type="transmembrane region" description="Helical" evidence="2">
    <location>
        <begin position="79"/>
        <end position="98"/>
    </location>
</feature>
<organism evidence="3 4">
    <name type="scientific">Amycolatopsis cihanbeyliensis</name>
    <dbReference type="NCBI Taxonomy" id="1128664"/>
    <lineage>
        <taxon>Bacteria</taxon>
        <taxon>Bacillati</taxon>
        <taxon>Actinomycetota</taxon>
        <taxon>Actinomycetes</taxon>
        <taxon>Pseudonocardiales</taxon>
        <taxon>Pseudonocardiaceae</taxon>
        <taxon>Amycolatopsis</taxon>
    </lineage>
</organism>